<comment type="caution">
    <text evidence="2">The sequence shown here is derived from an EMBL/GenBank/DDBJ whole genome shotgun (WGS) entry which is preliminary data.</text>
</comment>
<feature type="compositionally biased region" description="Basic and acidic residues" evidence="1">
    <location>
        <begin position="1"/>
        <end position="40"/>
    </location>
</feature>
<dbReference type="Proteomes" id="UP000738325">
    <property type="component" value="Unassembled WGS sequence"/>
</dbReference>
<feature type="non-terminal residue" evidence="2">
    <location>
        <position position="1"/>
    </location>
</feature>
<gene>
    <name evidence="2" type="ORF">BGZ99_007483</name>
</gene>
<keyword evidence="3" id="KW-1185">Reference proteome</keyword>
<feature type="region of interest" description="Disordered" evidence="1">
    <location>
        <begin position="138"/>
        <end position="225"/>
    </location>
</feature>
<dbReference type="EMBL" id="JAAAIP010000540">
    <property type="protein sequence ID" value="KAG0315423.1"/>
    <property type="molecule type" value="Genomic_DNA"/>
</dbReference>
<sequence length="244" mass="27322">VKDERMKDERVKDERMKDERKKDEERKDEERKDEERKDEEKKDEEETAVATVSEGDNHSENGSVNVNDNSLRPQAHPVTDESLSGLDAAWKGTGPKRDAHPCVQVIGFMPAPARPAPATIAPALTAEVTTVTGDSMDEDAISVGGSSPTTNSKQQQHHHNQHRVNHWQRHQHQHHSSRGAPKVHPHDEIDTEHRDLHTSTTVSATGDKINDAEEEHAQEYTLDEHGNKVAVAEVRRDSGFDMLA</sequence>
<feature type="compositionally biased region" description="Polar residues" evidence="1">
    <location>
        <begin position="60"/>
        <end position="72"/>
    </location>
</feature>
<accession>A0A9P6RDR9</accession>
<feature type="compositionally biased region" description="Basic and acidic residues" evidence="1">
    <location>
        <begin position="208"/>
        <end position="225"/>
    </location>
</feature>
<feature type="compositionally biased region" description="Basic and acidic residues" evidence="1">
    <location>
        <begin position="184"/>
        <end position="197"/>
    </location>
</feature>
<feature type="region of interest" description="Disordered" evidence="1">
    <location>
        <begin position="1"/>
        <end position="98"/>
    </location>
</feature>
<proteinExistence type="predicted"/>
<feature type="compositionally biased region" description="Polar residues" evidence="1">
    <location>
        <begin position="144"/>
        <end position="153"/>
    </location>
</feature>
<evidence type="ECO:0000313" key="3">
    <source>
        <dbReference type="Proteomes" id="UP000738325"/>
    </source>
</evidence>
<feature type="compositionally biased region" description="Basic residues" evidence="1">
    <location>
        <begin position="155"/>
        <end position="183"/>
    </location>
</feature>
<evidence type="ECO:0000313" key="2">
    <source>
        <dbReference type="EMBL" id="KAG0315423.1"/>
    </source>
</evidence>
<protein>
    <submittedName>
        <fullName evidence="2">Uncharacterized protein</fullName>
    </submittedName>
</protein>
<name>A0A9P6RDR9_9FUNG</name>
<evidence type="ECO:0000256" key="1">
    <source>
        <dbReference type="SAM" id="MobiDB-lite"/>
    </source>
</evidence>
<organism evidence="2 3">
    <name type="scientific">Dissophora globulifera</name>
    <dbReference type="NCBI Taxonomy" id="979702"/>
    <lineage>
        <taxon>Eukaryota</taxon>
        <taxon>Fungi</taxon>
        <taxon>Fungi incertae sedis</taxon>
        <taxon>Mucoromycota</taxon>
        <taxon>Mortierellomycotina</taxon>
        <taxon>Mortierellomycetes</taxon>
        <taxon>Mortierellales</taxon>
        <taxon>Mortierellaceae</taxon>
        <taxon>Dissophora</taxon>
    </lineage>
</organism>
<reference evidence="2" key="1">
    <citation type="journal article" date="2020" name="Fungal Divers.">
        <title>Resolving the Mortierellaceae phylogeny through synthesis of multi-gene phylogenetics and phylogenomics.</title>
        <authorList>
            <person name="Vandepol N."/>
            <person name="Liber J."/>
            <person name="Desiro A."/>
            <person name="Na H."/>
            <person name="Kennedy M."/>
            <person name="Barry K."/>
            <person name="Grigoriev I.V."/>
            <person name="Miller A.N."/>
            <person name="O'Donnell K."/>
            <person name="Stajich J.E."/>
            <person name="Bonito G."/>
        </authorList>
    </citation>
    <scope>NUCLEOTIDE SEQUENCE</scope>
    <source>
        <strain evidence="2">REB-010B</strain>
    </source>
</reference>
<dbReference type="OrthoDB" id="2450040at2759"/>
<dbReference type="AlphaFoldDB" id="A0A9P6RDR9"/>